<feature type="region of interest" description="Disordered" evidence="6">
    <location>
        <begin position="540"/>
        <end position="563"/>
    </location>
</feature>
<evidence type="ECO:0000256" key="1">
    <source>
        <dbReference type="ARBA" id="ARBA00001974"/>
    </source>
</evidence>
<evidence type="ECO:0000259" key="8">
    <source>
        <dbReference type="Pfam" id="PF02252"/>
    </source>
</evidence>
<dbReference type="Gene3D" id="3.50.50.60">
    <property type="entry name" value="FAD/NAD(P)-binding domain"/>
    <property type="match status" value="1"/>
</dbReference>
<dbReference type="InterPro" id="IPR045170">
    <property type="entry name" value="MTOX"/>
</dbReference>
<keyword evidence="11" id="KW-1185">Reference proteome</keyword>
<dbReference type="GO" id="GO:0050660">
    <property type="term" value="F:flavin adenine dinucleotide binding"/>
    <property type="evidence" value="ECO:0007669"/>
    <property type="project" value="InterPro"/>
</dbReference>
<feature type="compositionally biased region" description="Low complexity" evidence="6">
    <location>
        <begin position="548"/>
        <end position="557"/>
    </location>
</feature>
<feature type="domain" description="FAD dependent oxidoreductase" evidence="7">
    <location>
        <begin position="5"/>
        <end position="304"/>
    </location>
</feature>
<evidence type="ECO:0008006" key="12">
    <source>
        <dbReference type="Google" id="ProtNLM"/>
    </source>
</evidence>
<proteinExistence type="inferred from homology"/>
<keyword evidence="4" id="KW-0274">FAD</keyword>
<dbReference type="SUPFAM" id="SSF47216">
    <property type="entry name" value="Proteasome activator"/>
    <property type="match status" value="1"/>
</dbReference>
<dbReference type="SUPFAM" id="SSF51905">
    <property type="entry name" value="FAD/NAD(P)-binding domain"/>
    <property type="match status" value="1"/>
</dbReference>
<reference evidence="9" key="1">
    <citation type="submission" date="2021-02" db="EMBL/GenBank/DDBJ databases">
        <authorList>
            <person name="Nowell W R."/>
        </authorList>
    </citation>
    <scope>NUCLEOTIDE SEQUENCE</scope>
</reference>
<dbReference type="InterPro" id="IPR036997">
    <property type="entry name" value="PA28_C_sf"/>
</dbReference>
<dbReference type="InterPro" id="IPR006076">
    <property type="entry name" value="FAD-dep_OxRdtase"/>
</dbReference>
<comment type="similarity">
    <text evidence="2">Belongs to the MSOX/MTOX family.</text>
</comment>
<evidence type="ECO:0000256" key="4">
    <source>
        <dbReference type="ARBA" id="ARBA00022827"/>
    </source>
</evidence>
<evidence type="ECO:0000313" key="9">
    <source>
        <dbReference type="EMBL" id="CAF0947103.1"/>
    </source>
</evidence>
<sequence length="563" mass="64240">EEEFDVAIIGSGPLGLATALNLATKWKVGRIVVLERQDDVEPLEIAPFYQVSNKYHLSRLGQLVLPMWRELEKQGNLSTGSLLTTSSGFLYVGRSASSMAEFCRNLSITTCTLLSPTQVANEHPFMTVNQSAVHMSESGYVNVTLLLTTLRALVAKTPNILVRDKETFLNLSRTDNQSRVHIETTRGSINATKVILLPGAYAKTTMDTLGLHLNISLYELPTAVYFRRLPVSNSNLTVLTWLFASADNDQFTGYPPEQSDYLRIEPRINTARMRTLDSPHNRTNKPDQQILDRTRRWASQHLAQTTSLMTNNKDSSLSLLHDRLEFVSSRLILMALNVHVELNNGRLAMEHFSDVRKQTESNLLAGSDSTIQAEANNEICSNKYIDELEMCIKYYCKEVNDLANSTAIIIDFISKSHQGADEFHQRQNLSLTHILGDLSKGAMLCLNVLKDYRHDRQKAVRNVLYNPLREDAWRLVIEIDENLFGKFRTIMFRLRTYFLIMHRILTENLQQSQNIIAKISQDRKLVVQQKKSLTVRNYGRENLRKYNNTRTKTTNSKRSTRKI</sequence>
<dbReference type="GO" id="GO:0008537">
    <property type="term" value="C:proteasome activator complex"/>
    <property type="evidence" value="ECO:0007669"/>
    <property type="project" value="InterPro"/>
</dbReference>
<feature type="domain" description="Proteasome activator PA28 C-terminal" evidence="8">
    <location>
        <begin position="380"/>
        <end position="511"/>
    </location>
</feature>
<dbReference type="Proteomes" id="UP000663829">
    <property type="component" value="Unassembled WGS sequence"/>
</dbReference>
<feature type="non-terminal residue" evidence="9">
    <location>
        <position position="563"/>
    </location>
</feature>
<keyword evidence="3" id="KW-0285">Flavoprotein</keyword>
<dbReference type="Gene3D" id="3.30.9.10">
    <property type="entry name" value="D-Amino Acid Oxidase, subunit A, domain 2"/>
    <property type="match status" value="1"/>
</dbReference>
<dbReference type="Proteomes" id="UP000681722">
    <property type="component" value="Unassembled WGS sequence"/>
</dbReference>
<evidence type="ECO:0000256" key="6">
    <source>
        <dbReference type="SAM" id="MobiDB-lite"/>
    </source>
</evidence>
<dbReference type="Gene3D" id="1.20.120.180">
    <property type="entry name" value="Proteasome activator pa28, C-terminal domain"/>
    <property type="match status" value="1"/>
</dbReference>
<evidence type="ECO:0000256" key="5">
    <source>
        <dbReference type="ARBA" id="ARBA00023002"/>
    </source>
</evidence>
<evidence type="ECO:0000256" key="3">
    <source>
        <dbReference type="ARBA" id="ARBA00022630"/>
    </source>
</evidence>
<dbReference type="EMBL" id="CAJOBC010002244">
    <property type="protein sequence ID" value="CAF3723221.1"/>
    <property type="molecule type" value="Genomic_DNA"/>
</dbReference>
<comment type="cofactor">
    <cofactor evidence="1">
        <name>FAD</name>
        <dbReference type="ChEBI" id="CHEBI:57692"/>
    </cofactor>
</comment>
<dbReference type="AlphaFoldDB" id="A0A814CUM8"/>
<keyword evidence="5" id="KW-0560">Oxidoreductase</keyword>
<dbReference type="PANTHER" id="PTHR10961">
    <property type="entry name" value="PEROXISOMAL SARCOSINE OXIDASE"/>
    <property type="match status" value="1"/>
</dbReference>
<name>A0A814CUM8_9BILA</name>
<dbReference type="OrthoDB" id="9996388at2759"/>
<evidence type="ECO:0000313" key="10">
    <source>
        <dbReference type="EMBL" id="CAF3723221.1"/>
    </source>
</evidence>
<gene>
    <name evidence="9" type="ORF">GPM918_LOCUS11034</name>
    <name evidence="10" type="ORF">SRO942_LOCUS11035</name>
</gene>
<dbReference type="GO" id="GO:0008115">
    <property type="term" value="F:sarcosine oxidase activity"/>
    <property type="evidence" value="ECO:0007669"/>
    <property type="project" value="TreeGrafter"/>
</dbReference>
<dbReference type="EMBL" id="CAJNOQ010002244">
    <property type="protein sequence ID" value="CAF0947103.1"/>
    <property type="molecule type" value="Genomic_DNA"/>
</dbReference>
<dbReference type="Pfam" id="PF01266">
    <property type="entry name" value="DAO"/>
    <property type="match status" value="1"/>
</dbReference>
<accession>A0A814CUM8</accession>
<comment type="caution">
    <text evidence="9">The sequence shown here is derived from an EMBL/GenBank/DDBJ whole genome shotgun (WGS) entry which is preliminary data.</text>
</comment>
<dbReference type="Pfam" id="PF02252">
    <property type="entry name" value="PA28_C"/>
    <property type="match status" value="1"/>
</dbReference>
<dbReference type="InterPro" id="IPR036252">
    <property type="entry name" value="Proteasome_activ_sf"/>
</dbReference>
<dbReference type="PANTHER" id="PTHR10961:SF7">
    <property type="entry name" value="FAD DEPENDENT OXIDOREDUCTASE DOMAIN-CONTAINING PROTEIN"/>
    <property type="match status" value="1"/>
</dbReference>
<organism evidence="9 11">
    <name type="scientific">Didymodactylos carnosus</name>
    <dbReference type="NCBI Taxonomy" id="1234261"/>
    <lineage>
        <taxon>Eukaryota</taxon>
        <taxon>Metazoa</taxon>
        <taxon>Spiralia</taxon>
        <taxon>Gnathifera</taxon>
        <taxon>Rotifera</taxon>
        <taxon>Eurotatoria</taxon>
        <taxon>Bdelloidea</taxon>
        <taxon>Philodinida</taxon>
        <taxon>Philodinidae</taxon>
        <taxon>Didymodactylos</taxon>
    </lineage>
</organism>
<dbReference type="InterPro" id="IPR036188">
    <property type="entry name" value="FAD/NAD-bd_sf"/>
</dbReference>
<evidence type="ECO:0000259" key="7">
    <source>
        <dbReference type="Pfam" id="PF01266"/>
    </source>
</evidence>
<dbReference type="InterPro" id="IPR003186">
    <property type="entry name" value="PA28_C"/>
</dbReference>
<evidence type="ECO:0000256" key="2">
    <source>
        <dbReference type="ARBA" id="ARBA00010989"/>
    </source>
</evidence>
<evidence type="ECO:0000313" key="11">
    <source>
        <dbReference type="Proteomes" id="UP000663829"/>
    </source>
</evidence>
<protein>
    <recommendedName>
        <fullName evidence="12">FAD dependent oxidoreductase domain-containing protein</fullName>
    </recommendedName>
</protein>